<evidence type="ECO:0000313" key="1">
    <source>
        <dbReference type="EMBL" id="CAR65796.1"/>
    </source>
</evidence>
<dbReference type="RefSeq" id="XP_002770453.1">
    <property type="nucleotide sequence ID" value="XM_002770407.1"/>
</dbReference>
<gene>
    <name evidence="1" type="ordered locus">DEHA2E09438g</name>
</gene>
<dbReference type="AlphaFoldDB" id="B5RTY4"/>
<dbReference type="InParanoid" id="B5RTY4"/>
<reference evidence="1 2" key="1">
    <citation type="journal article" date="2004" name="Nature">
        <title>Genome evolution in yeasts.</title>
        <authorList>
            <consortium name="Genolevures"/>
            <person name="Dujon B."/>
            <person name="Sherman D."/>
            <person name="Fischer G."/>
            <person name="Durrens P."/>
            <person name="Casaregola S."/>
            <person name="Lafontaine I."/>
            <person name="de Montigny J."/>
            <person name="Marck C."/>
            <person name="Neuveglise C."/>
            <person name="Talla E."/>
            <person name="Goffard N."/>
            <person name="Frangeul L."/>
            <person name="Aigle M."/>
            <person name="Anthouard V."/>
            <person name="Babour A."/>
            <person name="Barbe V."/>
            <person name="Barnay S."/>
            <person name="Blanchin S."/>
            <person name="Beckerich J.M."/>
            <person name="Beyne E."/>
            <person name="Bleykasten C."/>
            <person name="Boisrame A."/>
            <person name="Boyer J."/>
            <person name="Cattolico L."/>
            <person name="Confanioleri F."/>
            <person name="de Daruvar A."/>
            <person name="Despons L."/>
            <person name="Fabre E."/>
            <person name="Fairhead C."/>
            <person name="Ferry-Dumazet H."/>
            <person name="Groppi A."/>
            <person name="Hantraye F."/>
            <person name="Hennequin C."/>
            <person name="Jauniaux N."/>
            <person name="Joyet P."/>
            <person name="Kachouri R."/>
            <person name="Kerrest A."/>
            <person name="Koszul R."/>
            <person name="Lemaire M."/>
            <person name="Lesur I."/>
            <person name="Ma L."/>
            <person name="Muller H."/>
            <person name="Nicaud J.M."/>
            <person name="Nikolski M."/>
            <person name="Oztas S."/>
            <person name="Ozier-Kalogeropoulos O."/>
            <person name="Pellenz S."/>
            <person name="Potier S."/>
            <person name="Richard G.F."/>
            <person name="Straub M.L."/>
            <person name="Suleau A."/>
            <person name="Swennene D."/>
            <person name="Tekaia F."/>
            <person name="Wesolowski-Louvel M."/>
            <person name="Westhof E."/>
            <person name="Wirth B."/>
            <person name="Zeniou-Meyer M."/>
            <person name="Zivanovic I."/>
            <person name="Bolotin-Fukuhara M."/>
            <person name="Thierry A."/>
            <person name="Bouchier C."/>
            <person name="Caudron B."/>
            <person name="Scarpelli C."/>
            <person name="Gaillardin C."/>
            <person name="Weissenbach J."/>
            <person name="Wincker P."/>
            <person name="Souciet J.L."/>
        </authorList>
    </citation>
    <scope>NUCLEOTIDE SEQUENCE [LARGE SCALE GENOMIC DNA]</scope>
    <source>
        <strain evidence="2">ATCC 36239 / CBS 767 / BCRC 21394 / JCM 1990 / NBRC 0083 / IGC 2968</strain>
    </source>
</reference>
<protein>
    <submittedName>
        <fullName evidence="1">DEHA2E09438p</fullName>
    </submittedName>
</protein>
<dbReference type="VEuPathDB" id="FungiDB:DEHA2E09438g"/>
<dbReference type="Proteomes" id="UP000000599">
    <property type="component" value="Chromosome E"/>
</dbReference>
<keyword evidence="2" id="KW-1185">Reference proteome</keyword>
<proteinExistence type="predicted"/>
<dbReference type="HOGENOM" id="CLU_3014110_0_0_1"/>
<sequence length="56" mass="6611">MQDAGKNTFCHEYYFIFDIVFGSLYNRQHGRERFARGITIVPYPTINKPMPSITMH</sequence>
<name>B5RTY4_DEBHA</name>
<dbReference type="GeneID" id="8998714"/>
<dbReference type="KEGG" id="dha:DEHA2E09438g"/>
<accession>B5RTY4</accession>
<evidence type="ECO:0000313" key="2">
    <source>
        <dbReference type="Proteomes" id="UP000000599"/>
    </source>
</evidence>
<dbReference type="EMBL" id="CR382137">
    <property type="protein sequence ID" value="CAR65796.1"/>
    <property type="molecule type" value="Genomic_DNA"/>
</dbReference>
<organism evidence="1 2">
    <name type="scientific">Debaryomyces hansenii (strain ATCC 36239 / CBS 767 / BCRC 21394 / JCM 1990 / NBRC 0083 / IGC 2968)</name>
    <name type="common">Yeast</name>
    <name type="synonym">Torulaspora hansenii</name>
    <dbReference type="NCBI Taxonomy" id="284592"/>
    <lineage>
        <taxon>Eukaryota</taxon>
        <taxon>Fungi</taxon>
        <taxon>Dikarya</taxon>
        <taxon>Ascomycota</taxon>
        <taxon>Saccharomycotina</taxon>
        <taxon>Pichiomycetes</taxon>
        <taxon>Debaryomycetaceae</taxon>
        <taxon>Debaryomyces</taxon>
    </lineage>
</organism>